<dbReference type="GO" id="GO:0006364">
    <property type="term" value="P:rRNA processing"/>
    <property type="evidence" value="ECO:0007669"/>
    <property type="project" value="UniProtKB-KW"/>
</dbReference>
<dbReference type="SMART" id="SM00316">
    <property type="entry name" value="S1"/>
    <property type="match status" value="1"/>
</dbReference>
<keyword evidence="1" id="KW-1003">Cell membrane</keyword>
<dbReference type="GO" id="GO:0004540">
    <property type="term" value="F:RNA nuclease activity"/>
    <property type="evidence" value="ECO:0007669"/>
    <property type="project" value="InterPro"/>
</dbReference>
<protein>
    <recommendedName>
        <fullName evidence="15">S1 motif domain-containing protein</fullName>
    </recommendedName>
</protein>
<dbReference type="GO" id="GO:0008033">
    <property type="term" value="P:tRNA processing"/>
    <property type="evidence" value="ECO:0007669"/>
    <property type="project" value="UniProtKB-KW"/>
</dbReference>
<sequence length="147" mass="16686">MKRMLINATHNEELRVALVDGQRIYDLDIESQVREQKKANIYKARITRVEPSLEAAFVNYNGNRHGFLPLKEIAREYFAIPPNKIHGRVNIKDAVKEGQEIIVQVEKEERGNKGAALTTFCSLAGRYLVLMPNNPRAGGISRRIEGE</sequence>
<keyword evidence="13" id="KW-0694">RNA-binding</keyword>
<evidence type="ECO:0000256" key="11">
    <source>
        <dbReference type="ARBA" id="ARBA00022833"/>
    </source>
</evidence>
<dbReference type="InterPro" id="IPR012340">
    <property type="entry name" value="NA-bd_OB-fold"/>
</dbReference>
<feature type="domain" description="S1 motif" evidence="15">
    <location>
        <begin position="39"/>
        <end position="120"/>
    </location>
</feature>
<dbReference type="PANTHER" id="PTHR30001:SF1">
    <property type="entry name" value="RIBONUCLEASE E_G-LIKE PROTEIN, CHLOROPLASTIC"/>
    <property type="match status" value="1"/>
</dbReference>
<dbReference type="GO" id="GO:0005737">
    <property type="term" value="C:cytoplasm"/>
    <property type="evidence" value="ECO:0007669"/>
    <property type="project" value="TreeGrafter"/>
</dbReference>
<dbReference type="Gene3D" id="2.40.50.140">
    <property type="entry name" value="Nucleic acid-binding proteins"/>
    <property type="match status" value="1"/>
</dbReference>
<evidence type="ECO:0000256" key="1">
    <source>
        <dbReference type="ARBA" id="ARBA00022475"/>
    </source>
</evidence>
<keyword evidence="8" id="KW-0699">rRNA-binding</keyword>
<keyword evidence="5" id="KW-0819">tRNA processing</keyword>
<keyword evidence="4" id="KW-0698">rRNA processing</keyword>
<dbReference type="EMBL" id="UINC01087738">
    <property type="protein sequence ID" value="SVC37353.1"/>
    <property type="molecule type" value="Genomic_DNA"/>
</dbReference>
<dbReference type="GO" id="GO:0016787">
    <property type="term" value="F:hydrolase activity"/>
    <property type="evidence" value="ECO:0007669"/>
    <property type="project" value="UniProtKB-KW"/>
</dbReference>
<dbReference type="SUPFAM" id="SSF50249">
    <property type="entry name" value="Nucleic acid-binding proteins"/>
    <property type="match status" value="1"/>
</dbReference>
<keyword evidence="3" id="KW-0997">Cell inner membrane</keyword>
<dbReference type="PROSITE" id="PS50126">
    <property type="entry name" value="S1"/>
    <property type="match status" value="1"/>
</dbReference>
<evidence type="ECO:0000256" key="10">
    <source>
        <dbReference type="ARBA" id="ARBA00022801"/>
    </source>
</evidence>
<reference evidence="16" key="1">
    <citation type="submission" date="2018-05" db="EMBL/GenBank/DDBJ databases">
        <authorList>
            <person name="Lanie J.A."/>
            <person name="Ng W.-L."/>
            <person name="Kazmierczak K.M."/>
            <person name="Andrzejewski T.M."/>
            <person name="Davidsen T.M."/>
            <person name="Wayne K.J."/>
            <person name="Tettelin H."/>
            <person name="Glass J.I."/>
            <person name="Rusch D."/>
            <person name="Podicherti R."/>
            <person name="Tsui H.-C.T."/>
            <person name="Winkler M.E."/>
        </authorList>
    </citation>
    <scope>NUCLEOTIDE SEQUENCE</scope>
</reference>
<evidence type="ECO:0000256" key="3">
    <source>
        <dbReference type="ARBA" id="ARBA00022519"/>
    </source>
</evidence>
<organism evidence="16">
    <name type="scientific">marine metagenome</name>
    <dbReference type="NCBI Taxonomy" id="408172"/>
    <lineage>
        <taxon>unclassified sequences</taxon>
        <taxon>metagenomes</taxon>
        <taxon>ecological metagenomes</taxon>
    </lineage>
</organism>
<dbReference type="GO" id="GO:0019843">
    <property type="term" value="F:rRNA binding"/>
    <property type="evidence" value="ECO:0007669"/>
    <property type="project" value="UniProtKB-KW"/>
</dbReference>
<evidence type="ECO:0000256" key="4">
    <source>
        <dbReference type="ARBA" id="ARBA00022552"/>
    </source>
</evidence>
<keyword evidence="6" id="KW-0540">Nuclease</keyword>
<keyword evidence="10" id="KW-0378">Hydrolase</keyword>
<evidence type="ECO:0000259" key="15">
    <source>
        <dbReference type="PROSITE" id="PS50126"/>
    </source>
</evidence>
<evidence type="ECO:0000256" key="9">
    <source>
        <dbReference type="ARBA" id="ARBA00022759"/>
    </source>
</evidence>
<evidence type="ECO:0000256" key="13">
    <source>
        <dbReference type="ARBA" id="ARBA00022884"/>
    </source>
</evidence>
<evidence type="ECO:0000256" key="14">
    <source>
        <dbReference type="ARBA" id="ARBA00023136"/>
    </source>
</evidence>
<accession>A0A382LM41</accession>
<dbReference type="InterPro" id="IPR004659">
    <property type="entry name" value="RNase_E/G"/>
</dbReference>
<keyword evidence="2" id="KW-0963">Cytoplasm</keyword>
<dbReference type="FunFam" id="2.40.50.140:FF:000040">
    <property type="entry name" value="Ribonuclease E"/>
    <property type="match status" value="1"/>
</dbReference>
<evidence type="ECO:0000256" key="6">
    <source>
        <dbReference type="ARBA" id="ARBA00022722"/>
    </source>
</evidence>
<keyword evidence="14" id="KW-0472">Membrane</keyword>
<keyword evidence="7" id="KW-0479">Metal-binding</keyword>
<gene>
    <name evidence="16" type="ORF">METZ01_LOCUS290207</name>
</gene>
<proteinExistence type="predicted"/>
<evidence type="ECO:0000256" key="2">
    <source>
        <dbReference type="ARBA" id="ARBA00022490"/>
    </source>
</evidence>
<evidence type="ECO:0000313" key="16">
    <source>
        <dbReference type="EMBL" id="SVC37353.1"/>
    </source>
</evidence>
<feature type="non-terminal residue" evidence="16">
    <location>
        <position position="147"/>
    </location>
</feature>
<evidence type="ECO:0000256" key="12">
    <source>
        <dbReference type="ARBA" id="ARBA00022842"/>
    </source>
</evidence>
<dbReference type="InterPro" id="IPR003029">
    <property type="entry name" value="S1_domain"/>
</dbReference>
<dbReference type="Pfam" id="PF00575">
    <property type="entry name" value="S1"/>
    <property type="match status" value="1"/>
</dbReference>
<dbReference type="GO" id="GO:0004519">
    <property type="term" value="F:endonuclease activity"/>
    <property type="evidence" value="ECO:0007669"/>
    <property type="project" value="UniProtKB-KW"/>
</dbReference>
<dbReference type="AlphaFoldDB" id="A0A382LM41"/>
<keyword evidence="12" id="KW-0460">Magnesium</keyword>
<evidence type="ECO:0000256" key="7">
    <source>
        <dbReference type="ARBA" id="ARBA00022723"/>
    </source>
</evidence>
<dbReference type="GO" id="GO:0046872">
    <property type="term" value="F:metal ion binding"/>
    <property type="evidence" value="ECO:0007669"/>
    <property type="project" value="UniProtKB-KW"/>
</dbReference>
<keyword evidence="9" id="KW-0255">Endonuclease</keyword>
<dbReference type="PANTHER" id="PTHR30001">
    <property type="entry name" value="RIBONUCLEASE"/>
    <property type="match status" value="1"/>
</dbReference>
<evidence type="ECO:0000256" key="5">
    <source>
        <dbReference type="ARBA" id="ARBA00022694"/>
    </source>
</evidence>
<dbReference type="CDD" id="cd04453">
    <property type="entry name" value="S1_RNase_E"/>
    <property type="match status" value="1"/>
</dbReference>
<keyword evidence="11" id="KW-0862">Zinc</keyword>
<evidence type="ECO:0000256" key="8">
    <source>
        <dbReference type="ARBA" id="ARBA00022730"/>
    </source>
</evidence>
<name>A0A382LM41_9ZZZZ</name>